<proteinExistence type="predicted"/>
<dbReference type="EMBL" id="JAVHJM010000015">
    <property type="protein sequence ID" value="KAK6497209.1"/>
    <property type="molecule type" value="Genomic_DNA"/>
</dbReference>
<dbReference type="Proteomes" id="UP001307849">
    <property type="component" value="Unassembled WGS sequence"/>
</dbReference>
<organism evidence="1 2">
    <name type="scientific">Arthrobotrys conoides</name>
    <dbReference type="NCBI Taxonomy" id="74498"/>
    <lineage>
        <taxon>Eukaryota</taxon>
        <taxon>Fungi</taxon>
        <taxon>Dikarya</taxon>
        <taxon>Ascomycota</taxon>
        <taxon>Pezizomycotina</taxon>
        <taxon>Orbiliomycetes</taxon>
        <taxon>Orbiliales</taxon>
        <taxon>Orbiliaceae</taxon>
        <taxon>Arthrobotrys</taxon>
    </lineage>
</organism>
<dbReference type="AlphaFoldDB" id="A0AAN8RP14"/>
<name>A0AAN8RP14_9PEZI</name>
<sequence length="434" mass="49070">MKVNITKPAKGLAQKLARKVSRVMKGKKVASLTPTAISPTEGVGENSDINSTTPIPSISPASLNLPMITEAPSRVFLTPNLRDPSDGTMAPDMLISNSGVVSVSLVSPYSQANYMVQLPLLHKFDAKSIAFKAYEVLEHILRYTAPQELHTLRGVTTAFHDVIKSSVTIKYITFRQEGIPRSLQAEPGFLKHHIGPKDSEVQLHPFVDRLVRKLWDFAMNSDPDETFSAVDPLAEWYLKIPNDVYVTRPPVKVMSLMFNDPNNIRHIIITSPTAGVTLRQFIQTLARPLIRRCGELLASNRRDRFPLPDICVSVRFKYPVYGVRNINNQQDDDNIDLAQYQQDYGAHFITRNRKTYWFWSADDGAAVPALGEVRKTVWNMPIHERCREDMTVLWKPVLKLSFWRRDPTNKGSMISVERRGAVHLTGGWGVRWGR</sequence>
<accession>A0AAN8RP14</accession>
<gene>
    <name evidence="1" type="ORF">TWF506_004684</name>
</gene>
<reference evidence="1 2" key="1">
    <citation type="submission" date="2019-10" db="EMBL/GenBank/DDBJ databases">
        <authorList>
            <person name="Palmer J.M."/>
        </authorList>
    </citation>
    <scope>NUCLEOTIDE SEQUENCE [LARGE SCALE GENOMIC DNA]</scope>
    <source>
        <strain evidence="1 2">TWF506</strain>
    </source>
</reference>
<evidence type="ECO:0000313" key="2">
    <source>
        <dbReference type="Proteomes" id="UP001307849"/>
    </source>
</evidence>
<protein>
    <recommendedName>
        <fullName evidence="3">F-box domain-containing protein</fullName>
    </recommendedName>
</protein>
<evidence type="ECO:0000313" key="1">
    <source>
        <dbReference type="EMBL" id="KAK6497209.1"/>
    </source>
</evidence>
<comment type="caution">
    <text evidence="1">The sequence shown here is derived from an EMBL/GenBank/DDBJ whole genome shotgun (WGS) entry which is preliminary data.</text>
</comment>
<keyword evidence="2" id="KW-1185">Reference proteome</keyword>
<evidence type="ECO:0008006" key="3">
    <source>
        <dbReference type="Google" id="ProtNLM"/>
    </source>
</evidence>